<accession>A0A6H5GUK1</accession>
<proteinExistence type="predicted"/>
<organism evidence="1 2">
    <name type="scientific">Nesidiocoris tenuis</name>
    <dbReference type="NCBI Taxonomy" id="355587"/>
    <lineage>
        <taxon>Eukaryota</taxon>
        <taxon>Metazoa</taxon>
        <taxon>Ecdysozoa</taxon>
        <taxon>Arthropoda</taxon>
        <taxon>Hexapoda</taxon>
        <taxon>Insecta</taxon>
        <taxon>Pterygota</taxon>
        <taxon>Neoptera</taxon>
        <taxon>Paraneoptera</taxon>
        <taxon>Hemiptera</taxon>
        <taxon>Heteroptera</taxon>
        <taxon>Panheteroptera</taxon>
        <taxon>Cimicomorpha</taxon>
        <taxon>Miridae</taxon>
        <taxon>Dicyphina</taxon>
        <taxon>Nesidiocoris</taxon>
    </lineage>
</organism>
<protein>
    <submittedName>
        <fullName evidence="1">Uncharacterized protein</fullName>
    </submittedName>
</protein>
<sequence length="128" mass="14606">MWDLTAYGGSVSHRVNFTIEFLTNDADCNGCAVYEGYLRGFKCLGSHDYSILIHQLYCRLLQLLFFDFQIATRVRQCRLERDRKGDDNGGATAPDYWSPSRPIIHIRSLAVSLVWKGRMTGTDNGKHD</sequence>
<keyword evidence="2" id="KW-1185">Reference proteome</keyword>
<evidence type="ECO:0000313" key="2">
    <source>
        <dbReference type="Proteomes" id="UP000479000"/>
    </source>
</evidence>
<dbReference type="AlphaFoldDB" id="A0A6H5GUK1"/>
<reference evidence="1 2" key="1">
    <citation type="submission" date="2020-02" db="EMBL/GenBank/DDBJ databases">
        <authorList>
            <person name="Ferguson B K."/>
        </authorList>
    </citation>
    <scope>NUCLEOTIDE SEQUENCE [LARGE SCALE GENOMIC DNA]</scope>
</reference>
<name>A0A6H5GUK1_9HEMI</name>
<gene>
    <name evidence="1" type="ORF">NTEN_LOCUS12152</name>
</gene>
<dbReference type="Proteomes" id="UP000479000">
    <property type="component" value="Unassembled WGS sequence"/>
</dbReference>
<evidence type="ECO:0000313" key="1">
    <source>
        <dbReference type="EMBL" id="CAB0006675.1"/>
    </source>
</evidence>
<dbReference type="EMBL" id="CADCXU010018179">
    <property type="protein sequence ID" value="CAB0006675.1"/>
    <property type="molecule type" value="Genomic_DNA"/>
</dbReference>